<dbReference type="InterPro" id="IPR027417">
    <property type="entry name" value="P-loop_NTPase"/>
</dbReference>
<dbReference type="GO" id="GO:0016887">
    <property type="term" value="F:ATP hydrolysis activity"/>
    <property type="evidence" value="ECO:0007669"/>
    <property type="project" value="InterPro"/>
</dbReference>
<keyword evidence="5" id="KW-1185">Reference proteome</keyword>
<proteinExistence type="inferred from homology"/>
<comment type="similarity">
    <text evidence="1">Belongs to the AFG1 ATPase family.</text>
</comment>
<dbReference type="InterPro" id="IPR005654">
    <property type="entry name" value="ATPase_AFG1-like"/>
</dbReference>
<comment type="caution">
    <text evidence="4">The sequence shown here is derived from an EMBL/GenBank/DDBJ whole genome shotgun (WGS) entry which is preliminary data.</text>
</comment>
<evidence type="ECO:0000313" key="4">
    <source>
        <dbReference type="EMBL" id="KGG52009.1"/>
    </source>
</evidence>
<dbReference type="OrthoDB" id="548867at2759"/>
<dbReference type="AlphaFoldDB" id="A0A098VT74"/>
<evidence type="ECO:0000313" key="5">
    <source>
        <dbReference type="Proteomes" id="UP000029725"/>
    </source>
</evidence>
<evidence type="ECO:0008006" key="6">
    <source>
        <dbReference type="Google" id="ProtNLM"/>
    </source>
</evidence>
<organism evidence="4 5">
    <name type="scientific">Mitosporidium daphniae</name>
    <dbReference type="NCBI Taxonomy" id="1485682"/>
    <lineage>
        <taxon>Eukaryota</taxon>
        <taxon>Fungi</taxon>
        <taxon>Fungi incertae sedis</taxon>
        <taxon>Microsporidia</taxon>
        <taxon>Mitosporidium</taxon>
    </lineage>
</organism>
<evidence type="ECO:0000256" key="1">
    <source>
        <dbReference type="ARBA" id="ARBA00010322"/>
    </source>
</evidence>
<dbReference type="GeneID" id="25259105"/>
<dbReference type="GO" id="GO:0005524">
    <property type="term" value="F:ATP binding"/>
    <property type="evidence" value="ECO:0007669"/>
    <property type="project" value="UniProtKB-KW"/>
</dbReference>
<dbReference type="VEuPathDB" id="MicrosporidiaDB:DI09_228p30"/>
<evidence type="ECO:0000256" key="3">
    <source>
        <dbReference type="ARBA" id="ARBA00022840"/>
    </source>
</evidence>
<reference evidence="4 5" key="1">
    <citation type="submission" date="2014-04" db="EMBL/GenBank/DDBJ databases">
        <title>A new species of microsporidia sheds light on the evolution of extreme parasitism.</title>
        <authorList>
            <person name="Haag K.L."/>
            <person name="James T.Y."/>
            <person name="Larsson R."/>
            <person name="Schaer T.M."/>
            <person name="Refardt D."/>
            <person name="Pombert J.-F."/>
            <person name="Ebert D."/>
        </authorList>
    </citation>
    <scope>NUCLEOTIDE SEQUENCE [LARGE SCALE GENOMIC DNA]</scope>
    <source>
        <strain evidence="4 5">UGP3</strain>
        <tissue evidence="4">Spores</tissue>
    </source>
</reference>
<dbReference type="Gene3D" id="3.40.50.300">
    <property type="entry name" value="P-loop containing nucleotide triphosphate hydrolases"/>
    <property type="match status" value="1"/>
</dbReference>
<dbReference type="RefSeq" id="XP_013238445.1">
    <property type="nucleotide sequence ID" value="XM_013382991.1"/>
</dbReference>
<dbReference type="HOGENOM" id="CLU_008681_0_2_1"/>
<dbReference type="Proteomes" id="UP000029725">
    <property type="component" value="Unassembled WGS sequence"/>
</dbReference>
<dbReference type="PANTHER" id="PTHR12169:SF6">
    <property type="entry name" value="AFG1-LIKE ATPASE"/>
    <property type="match status" value="1"/>
</dbReference>
<dbReference type="EMBL" id="JMKJ01000142">
    <property type="protein sequence ID" value="KGG52009.1"/>
    <property type="molecule type" value="Genomic_DNA"/>
</dbReference>
<sequence>MPSKIYFFPASQTHIFDLTASKKEFHSKGCIYLWGCRYVCLSLSLGCGKTFLMDLFFEACPIREKSRMHFHVFMKFVHSSIFGSPFLRVELHELKRANFKGDYIYELANSLVSESSILCLDEFQVTDISDAMILTRLFGELFKHPFILVTTSNRAPDKLYENGLQRESFVPCISLIKAKCDVFSLNSGSDYRKANSNGLSKTYFYPINDFNGDLFEKLFLNLIGTNRIEPVNISVFGRTWSVQNASGTTAKFFYSDLCEQPFGPADFVELSKRFRCIFISNIPKFTAYTKNEARRFISLIDALYEQRVVLFCLVECHFKELFDFTAKYTPDKDTCQKATGTDEVLAFKRTISRLYEMSSSKWLMHLQEIDAVTM</sequence>
<name>A0A098VT74_9MICR</name>
<dbReference type="NCBIfam" id="NF040713">
    <property type="entry name" value="ZapE"/>
    <property type="match status" value="1"/>
</dbReference>
<gene>
    <name evidence="4" type="ORF">DI09_228p30</name>
</gene>
<dbReference type="GO" id="GO:0005739">
    <property type="term" value="C:mitochondrion"/>
    <property type="evidence" value="ECO:0007669"/>
    <property type="project" value="TreeGrafter"/>
</dbReference>
<dbReference type="PANTHER" id="PTHR12169">
    <property type="entry name" value="ATPASE N2B"/>
    <property type="match status" value="1"/>
</dbReference>
<dbReference type="SUPFAM" id="SSF52540">
    <property type="entry name" value="P-loop containing nucleoside triphosphate hydrolases"/>
    <property type="match status" value="1"/>
</dbReference>
<protein>
    <recommendedName>
        <fullName evidence="6">AFG1-like ATPase</fullName>
    </recommendedName>
</protein>
<accession>A0A098VT74</accession>
<dbReference type="Pfam" id="PF03969">
    <property type="entry name" value="AFG1_ATPase"/>
    <property type="match status" value="1"/>
</dbReference>
<evidence type="ECO:0000256" key="2">
    <source>
        <dbReference type="ARBA" id="ARBA00022741"/>
    </source>
</evidence>
<keyword evidence="3" id="KW-0067">ATP-binding</keyword>
<keyword evidence="2" id="KW-0547">Nucleotide-binding</keyword>